<dbReference type="Pfam" id="PF08808">
    <property type="entry name" value="RES"/>
    <property type="match status" value="1"/>
</dbReference>
<dbReference type="Proteomes" id="UP000745859">
    <property type="component" value="Unassembled WGS sequence"/>
</dbReference>
<evidence type="ECO:0000313" key="3">
    <source>
        <dbReference type="Proteomes" id="UP000745859"/>
    </source>
</evidence>
<keyword evidence="3" id="KW-1185">Reference proteome</keyword>
<name>A0ABX0U5R2_9FLAO</name>
<dbReference type="SMART" id="SM00953">
    <property type="entry name" value="RES"/>
    <property type="match status" value="1"/>
</dbReference>
<dbReference type="EMBL" id="JAASQL010000001">
    <property type="protein sequence ID" value="NIJ44188.1"/>
    <property type="molecule type" value="Genomic_DNA"/>
</dbReference>
<evidence type="ECO:0000313" key="2">
    <source>
        <dbReference type="EMBL" id="NIJ44188.1"/>
    </source>
</evidence>
<reference evidence="2 3" key="1">
    <citation type="submission" date="2020-03" db="EMBL/GenBank/DDBJ databases">
        <title>Genomic Encyclopedia of Type Strains, Phase IV (KMG-IV): sequencing the most valuable type-strain genomes for metagenomic binning, comparative biology and taxonomic classification.</title>
        <authorList>
            <person name="Goeker M."/>
        </authorList>
    </citation>
    <scope>NUCLEOTIDE SEQUENCE [LARGE SCALE GENOMIC DNA]</scope>
    <source>
        <strain evidence="2 3">DSM 101599</strain>
    </source>
</reference>
<proteinExistence type="predicted"/>
<comment type="caution">
    <text evidence="2">The sequence shown here is derived from an EMBL/GenBank/DDBJ whole genome shotgun (WGS) entry which is preliminary data.</text>
</comment>
<evidence type="ECO:0000259" key="1">
    <source>
        <dbReference type="SMART" id="SM00953"/>
    </source>
</evidence>
<gene>
    <name evidence="2" type="ORF">FHR24_000627</name>
</gene>
<feature type="domain" description="RES" evidence="1">
    <location>
        <begin position="188"/>
        <end position="334"/>
    </location>
</feature>
<sequence length="350" mass="40900">MNCCVNCFTSSYLTNIIKSNKEFGNCEFCGSVDVNIFSTKRLLYFFRNIINLYEVDKESKVSLWDSINEDFTVLEDNCTTNSEKLFKSIVIDESEEFSDLMSNNVSFRSKKVLDVKSSEIHTIWDRFKEEIKFKNRFHINEENLINLEELRIIFKGETFKKTIEKGESFYRCRISSKVGYKCGEMWNPPSKFASSGRANPKGISYLYLGSNIETTLYETRASLYDYVTVGEFRLKEDVNILDLRTPEYDIIPWSENDSLESFIIYGVFIKTLQKEISLPIRKQDKELDYIPTQYISEYIKSLGFDGVEYQSSLDSSGYNLAIFNPQKFECIKTNVYDIHKISLDYKEVKN</sequence>
<dbReference type="InterPro" id="IPR014914">
    <property type="entry name" value="RES_dom"/>
</dbReference>
<accession>A0ABX0U5R2</accession>
<protein>
    <recommendedName>
        <fullName evidence="1">RES domain-containing protein</fullName>
    </recommendedName>
</protein>
<dbReference type="RefSeq" id="WP_167183738.1">
    <property type="nucleotide sequence ID" value="NZ_JAASQL010000001.1"/>
</dbReference>
<organism evidence="2 3">
    <name type="scientific">Wenyingzhuangia heitensis</name>
    <dbReference type="NCBI Taxonomy" id="1487859"/>
    <lineage>
        <taxon>Bacteria</taxon>
        <taxon>Pseudomonadati</taxon>
        <taxon>Bacteroidota</taxon>
        <taxon>Flavobacteriia</taxon>
        <taxon>Flavobacteriales</taxon>
        <taxon>Flavobacteriaceae</taxon>
        <taxon>Wenyingzhuangia</taxon>
    </lineage>
</organism>